<gene>
    <name evidence="6" type="ORF">DGAL_LOCUS14708</name>
</gene>
<protein>
    <submittedName>
        <fullName evidence="6">Uncharacterized protein</fullName>
    </submittedName>
</protein>
<dbReference type="EMBL" id="CAKKLH010000310">
    <property type="protein sequence ID" value="CAH0111098.1"/>
    <property type="molecule type" value="Genomic_DNA"/>
</dbReference>
<keyword evidence="7" id="KW-1185">Reference proteome</keyword>
<dbReference type="PANTHER" id="PTHR13533">
    <property type="entry name" value="N-ACETYLNEURAMINATE 9-O-ACETYLTRANSFERASE"/>
    <property type="match status" value="1"/>
</dbReference>
<name>A0A8J2WAD3_9CRUS</name>
<proteinExistence type="predicted"/>
<dbReference type="OrthoDB" id="6347084at2759"/>
<comment type="caution">
    <text evidence="6">The sequence shown here is derived from an EMBL/GenBank/DDBJ whole genome shotgun (WGS) entry which is preliminary data.</text>
</comment>
<dbReference type="GO" id="GO:0005794">
    <property type="term" value="C:Golgi apparatus"/>
    <property type="evidence" value="ECO:0007669"/>
    <property type="project" value="UniProtKB-ARBA"/>
</dbReference>
<keyword evidence="4 5" id="KW-0472">Membrane</keyword>
<dbReference type="GO" id="GO:0005975">
    <property type="term" value="P:carbohydrate metabolic process"/>
    <property type="evidence" value="ECO:0007669"/>
    <property type="project" value="UniProtKB-ARBA"/>
</dbReference>
<evidence type="ECO:0000256" key="5">
    <source>
        <dbReference type="SAM" id="Phobius"/>
    </source>
</evidence>
<dbReference type="SUPFAM" id="SSF52266">
    <property type="entry name" value="SGNH hydrolase"/>
    <property type="match status" value="1"/>
</dbReference>
<comment type="subcellular location">
    <subcellularLocation>
        <location evidence="1">Membrane</location>
    </subcellularLocation>
</comment>
<evidence type="ECO:0000256" key="1">
    <source>
        <dbReference type="ARBA" id="ARBA00004370"/>
    </source>
</evidence>
<keyword evidence="2 5" id="KW-0812">Transmembrane</keyword>
<keyword evidence="3 5" id="KW-1133">Transmembrane helix</keyword>
<dbReference type="PANTHER" id="PTHR13533:SF45">
    <property type="entry name" value="CAS1P 10 TM ACYL TRANSFERASE DOMAIN-CONTAINING PROTEIN"/>
    <property type="match status" value="1"/>
</dbReference>
<feature type="transmembrane region" description="Helical" evidence="5">
    <location>
        <begin position="7"/>
        <end position="23"/>
    </location>
</feature>
<dbReference type="AlphaFoldDB" id="A0A8J2WAD3"/>
<sequence>MGNPSRVAFKIIFALILTLFIYINKGRKSTTIFKAEGSPTESELPVCMGNLLDQRESRYLKETRGSLRDINRLLSKSGSCRLLHYTTDKIVSCLDTLHLKGNPSSANHSSDSPDDSKLHFVFMGDSRIRQQFYNFIRLIPDSDCERRPIRIPSSFHGDIDITSKILKLRLSFQWRPLINDTVIETIRQWATNETQRPDFILLSMAVHHMMEENGGSFKLYREHLLKLAPILGRLANASRVVWLNQYPSVDSNSWVNGHNTVIFSEKIHNYNRALRQILENEKSKILVWDSSNPLAEEYVRGCATLKRDEPFEIDGRPYLFKDVAYADCNDYIHTGYSALSQATQLLFNDICNY</sequence>
<evidence type="ECO:0000256" key="3">
    <source>
        <dbReference type="ARBA" id="ARBA00022989"/>
    </source>
</evidence>
<reference evidence="6" key="1">
    <citation type="submission" date="2021-11" db="EMBL/GenBank/DDBJ databases">
        <authorList>
            <person name="Schell T."/>
        </authorList>
    </citation>
    <scope>NUCLEOTIDE SEQUENCE</scope>
    <source>
        <strain evidence="6">M5</strain>
    </source>
</reference>
<evidence type="ECO:0000256" key="2">
    <source>
        <dbReference type="ARBA" id="ARBA00022692"/>
    </source>
</evidence>
<evidence type="ECO:0000256" key="4">
    <source>
        <dbReference type="ARBA" id="ARBA00023136"/>
    </source>
</evidence>
<accession>A0A8J2WAD3</accession>
<organism evidence="6 7">
    <name type="scientific">Daphnia galeata</name>
    <dbReference type="NCBI Taxonomy" id="27404"/>
    <lineage>
        <taxon>Eukaryota</taxon>
        <taxon>Metazoa</taxon>
        <taxon>Ecdysozoa</taxon>
        <taxon>Arthropoda</taxon>
        <taxon>Crustacea</taxon>
        <taxon>Branchiopoda</taxon>
        <taxon>Diplostraca</taxon>
        <taxon>Cladocera</taxon>
        <taxon>Anomopoda</taxon>
        <taxon>Daphniidae</taxon>
        <taxon>Daphnia</taxon>
    </lineage>
</organism>
<evidence type="ECO:0000313" key="7">
    <source>
        <dbReference type="Proteomes" id="UP000789390"/>
    </source>
</evidence>
<evidence type="ECO:0000313" key="6">
    <source>
        <dbReference type="EMBL" id="CAH0111098.1"/>
    </source>
</evidence>
<dbReference type="Proteomes" id="UP000789390">
    <property type="component" value="Unassembled WGS sequence"/>
</dbReference>
<dbReference type="GO" id="GO:0016020">
    <property type="term" value="C:membrane"/>
    <property type="evidence" value="ECO:0007669"/>
    <property type="project" value="UniProtKB-SubCell"/>
</dbReference>